<dbReference type="Gene3D" id="3.40.50.300">
    <property type="entry name" value="P-loop containing nucleotide triphosphate hydrolases"/>
    <property type="match status" value="1"/>
</dbReference>
<evidence type="ECO:0000259" key="3">
    <source>
        <dbReference type="PROSITE" id="PS50125"/>
    </source>
</evidence>
<evidence type="ECO:0000313" key="5">
    <source>
        <dbReference type="Proteomes" id="UP000027586"/>
    </source>
</evidence>
<feature type="domain" description="Guanylate cyclase" evidence="3">
    <location>
        <begin position="461"/>
        <end position="543"/>
    </location>
</feature>
<dbReference type="GO" id="GO:0009190">
    <property type="term" value="P:cyclic nucleotide biosynthetic process"/>
    <property type="evidence" value="ECO:0007669"/>
    <property type="project" value="InterPro"/>
</dbReference>
<dbReference type="PROSITE" id="PS50125">
    <property type="entry name" value="GUANYLATE_CYCLASE_2"/>
    <property type="match status" value="2"/>
</dbReference>
<dbReference type="PANTHER" id="PTHR16305">
    <property type="entry name" value="TESTICULAR SOLUBLE ADENYLYL CYCLASE"/>
    <property type="match status" value="1"/>
</dbReference>
<dbReference type="InterPro" id="IPR001054">
    <property type="entry name" value="A/G_cyclase"/>
</dbReference>
<protein>
    <recommendedName>
        <fullName evidence="3">Guanylate cyclase domain-containing protein</fullName>
    </recommendedName>
</protein>
<evidence type="ECO:0000256" key="2">
    <source>
        <dbReference type="ARBA" id="ARBA00022840"/>
    </source>
</evidence>
<dbReference type="VEuPathDB" id="FungiDB:LCOR_05597.1"/>
<keyword evidence="2" id="KW-0067">ATP-binding</keyword>
<evidence type="ECO:0000256" key="1">
    <source>
        <dbReference type="ARBA" id="ARBA00022741"/>
    </source>
</evidence>
<dbReference type="OrthoDB" id="194468at2759"/>
<dbReference type="Gene3D" id="1.25.40.10">
    <property type="entry name" value="Tetratricopeptide repeat domain"/>
    <property type="match status" value="1"/>
</dbReference>
<gene>
    <name evidence="4" type="ORF">LCOR_05597.1</name>
</gene>
<dbReference type="Proteomes" id="UP000027586">
    <property type="component" value="Unassembled WGS sequence"/>
</dbReference>
<accession>A0A068RX73</accession>
<dbReference type="GO" id="GO:0004016">
    <property type="term" value="F:adenylate cyclase activity"/>
    <property type="evidence" value="ECO:0007669"/>
    <property type="project" value="TreeGrafter"/>
</dbReference>
<dbReference type="GO" id="GO:0035556">
    <property type="term" value="P:intracellular signal transduction"/>
    <property type="evidence" value="ECO:0007669"/>
    <property type="project" value="InterPro"/>
</dbReference>
<feature type="domain" description="Guanylate cyclase" evidence="3">
    <location>
        <begin position="33"/>
        <end position="92"/>
    </location>
</feature>
<name>A0A068RX73_9FUNG</name>
<dbReference type="InterPro" id="IPR011990">
    <property type="entry name" value="TPR-like_helical_dom_sf"/>
</dbReference>
<comment type="caution">
    <text evidence="4">The sequence shown here is derived from an EMBL/GenBank/DDBJ whole genome shotgun (WGS) entry which is preliminary data.</text>
</comment>
<evidence type="ECO:0000313" key="4">
    <source>
        <dbReference type="EMBL" id="CDH54345.1"/>
    </source>
</evidence>
<dbReference type="InterPro" id="IPR027417">
    <property type="entry name" value="P-loop_NTPase"/>
</dbReference>
<dbReference type="SUPFAM" id="SSF55073">
    <property type="entry name" value="Nucleotide cyclase"/>
    <property type="match status" value="2"/>
</dbReference>
<dbReference type="STRING" id="1263082.A0A068RX73"/>
<proteinExistence type="predicted"/>
<reference evidence="4" key="1">
    <citation type="submission" date="2013-08" db="EMBL/GenBank/DDBJ databases">
        <title>Gene expansion shapes genome architecture in the human pathogen Lichtheimia corymbifera: an evolutionary genomics analysis in the ancient terrestrial Mucorales (Mucoromycotina).</title>
        <authorList>
            <person name="Schwartze V.U."/>
            <person name="Winter S."/>
            <person name="Shelest E."/>
            <person name="Marcet-Houben M."/>
            <person name="Horn F."/>
            <person name="Wehner S."/>
            <person name="Hoffmann K."/>
            <person name="Riege K."/>
            <person name="Sammeth M."/>
            <person name="Nowrousian M."/>
            <person name="Valiante V."/>
            <person name="Linde J."/>
            <person name="Jacobsen I.D."/>
            <person name="Marz M."/>
            <person name="Brakhage A.A."/>
            <person name="Gabaldon T."/>
            <person name="Bocker S."/>
            <person name="Voigt K."/>
        </authorList>
    </citation>
    <scope>NUCLEOTIDE SEQUENCE [LARGE SCALE GENOMIC DNA]</scope>
    <source>
        <strain evidence="4">FSU 9682</strain>
    </source>
</reference>
<keyword evidence="1" id="KW-0547">Nucleotide-binding</keyword>
<dbReference type="PANTHER" id="PTHR16305:SF28">
    <property type="entry name" value="GUANYLATE CYCLASE DOMAIN-CONTAINING PROTEIN"/>
    <property type="match status" value="1"/>
</dbReference>
<dbReference type="GO" id="GO:0005737">
    <property type="term" value="C:cytoplasm"/>
    <property type="evidence" value="ECO:0007669"/>
    <property type="project" value="TreeGrafter"/>
</dbReference>
<keyword evidence="5" id="KW-1185">Reference proteome</keyword>
<dbReference type="SUPFAM" id="SSF52540">
    <property type="entry name" value="P-loop containing nucleoside triphosphate hydrolases"/>
    <property type="match status" value="1"/>
</dbReference>
<dbReference type="EMBL" id="CBTN010000022">
    <property type="protein sequence ID" value="CDH54345.1"/>
    <property type="molecule type" value="Genomic_DNA"/>
</dbReference>
<dbReference type="GO" id="GO:0005524">
    <property type="term" value="F:ATP binding"/>
    <property type="evidence" value="ECO:0007669"/>
    <property type="project" value="UniProtKB-KW"/>
</dbReference>
<dbReference type="Gene3D" id="3.30.70.1230">
    <property type="entry name" value="Nucleotide cyclase"/>
    <property type="match status" value="2"/>
</dbReference>
<dbReference type="InterPro" id="IPR029787">
    <property type="entry name" value="Nucleotide_cyclase"/>
</dbReference>
<organism evidence="4 5">
    <name type="scientific">Lichtheimia corymbifera JMRC:FSU:9682</name>
    <dbReference type="NCBI Taxonomy" id="1263082"/>
    <lineage>
        <taxon>Eukaryota</taxon>
        <taxon>Fungi</taxon>
        <taxon>Fungi incertae sedis</taxon>
        <taxon>Mucoromycota</taxon>
        <taxon>Mucoromycotina</taxon>
        <taxon>Mucoromycetes</taxon>
        <taxon>Mucorales</taxon>
        <taxon>Lichtheimiaceae</taxon>
        <taxon>Lichtheimia</taxon>
    </lineage>
</organism>
<sequence>MFNIAPYIAKYVRSYHALNDRLQVPYSHTQFGVVLMVDVVGFSRLTTLATEKGVSGAEAIALEIGAYMGECIQIIESYGGDVVKFLGDAVLVSFQASLVDGVDQTEGNKEMSRQQKSILVRRAIECGQQLLTRLSHYRVYLTAEERTKHRTASGQLERREKMRGQRFFLFEGQSIESNSSSSDTSNMVDDGISLSMDDVETGGWGCLPSFMRRRRSKNSTRIHTNHRSSLSSDDVSSKNAIDLELHIAISCGDVCNVILGELEPPISNGNGEPHSPQRPAIGVPDEIIYSGRLEYAICGPAVEWLEDALATAKGGEMSITPEVYRLIQHNQPFYLSYEKRKHFYMVRAKDQWSKYHHYMNGTGSMLSLPKPPPAAQLDHEEGTPLDKADYYKYVNRSALYRLRHCTDGNFPAQFRDVTVMFISLGKLNVATSRGLMTAQKALVAAIRLLIKYEGMLQQFAVDDKGPTLLAVFGLPPLSHEREAVFAAKAAIELRDIYRNLDLPDFSIALSSGMIFNAVLPQGNPYRRDPSISGDTIILAVRMLKFPFAKRSVVCDAASKQQIRGSCEFEDMGQNVVKGKLKPIQIHRIQKFGAATNKPKRISQQQTTDFIGYKMEMERATQLIDDWHNDAQNRHVLIISGPSGVGKSFFCQALGRMITSLGVMNCWASSTEVEKSSKYFLIKNLIATLFEIIDSNKIPDSIKRRMSFAQASFTSQAYSGPFTPTGDRTSTSSLISMESLRRLHSSSSVPRNFSAVSHHAESNNELAELIRKCLRKCGETENLLPLFKAVFASLTDLEENKYTARLDGRARDILLSGAITKMVRYVSEHVELAFICDDVQWADSASVRVLHQIHEQCPRVMLIMATRTMRDYNLTFINDFCKSGTHDEIALNGLGADEIGEIIIQAFKSGVVKSVSPEIIRVFQKRTGGNPLYVKNMAIVLKDFNNHVTVMDGQLITSSNEFDLSDSLGNFDYKRIIRMQFDRLDASFQEVLTAASCLDQCFVLHEVAAIIDPENAVFKDKSLSQIIDLIKVHDKYQFLQQVDNPSVSESSGGAAIFSFAHITIPESIYAMVPYETRIMLHELLARHYEAQYNRENAADLLPKIARHYMKTTLIPKQLHFLDKLADYNIRSYFLPEATDNLKNIVRILDENEEAAMLYGRVRRSDIYRRLGMCYTMRTKLSEGERYLHLALDTLGHPWPTTNLEFFRKFWSNRASQYQHRRWGTWSRYKNSRKKGVWTRIVEIMVQLSNIYFYTGKGKHFVYTCLIGLNACERLSDDGANYTLFLARNALLCWINDQKQHSIFYITKALRHMEEKNDPGTLTICAMLCFAAGKFKNARDHLYQSIEAVKILGTITDCQSFYRSVGLVLTMRIFEGKLNSSPQELALLKQMAELAHANGDYEAEVWIGVYNVGNAIIMDRLRDCEPFVTLLEAHIKEAADYNQIAIYGTLVCYYARMHNYESARRHLRFLVHSLPSLTVTPNTFPIFGLIFATMGLYRMIEDDDVELLTSTDSKSYDRFNFVVARINHAFQQVKFWEFTQPCLYLARALPYISTGRTVEGYLVLQHGACEMHFIQEITFLKAYYWANLGKYAFTPADRIAWTERARTDFDQLEIPSHTYCNPDPVNCYARGEQADLRT</sequence>